<organism evidence="1 2">
    <name type="scientific">Racocetra persica</name>
    <dbReference type="NCBI Taxonomy" id="160502"/>
    <lineage>
        <taxon>Eukaryota</taxon>
        <taxon>Fungi</taxon>
        <taxon>Fungi incertae sedis</taxon>
        <taxon>Mucoromycota</taxon>
        <taxon>Glomeromycotina</taxon>
        <taxon>Glomeromycetes</taxon>
        <taxon>Diversisporales</taxon>
        <taxon>Gigasporaceae</taxon>
        <taxon>Racocetra</taxon>
    </lineage>
</organism>
<proteinExistence type="predicted"/>
<dbReference type="Proteomes" id="UP000789920">
    <property type="component" value="Unassembled WGS sequence"/>
</dbReference>
<gene>
    <name evidence="1" type="ORF">RPERSI_LOCUS34885</name>
</gene>
<evidence type="ECO:0000313" key="2">
    <source>
        <dbReference type="Proteomes" id="UP000789920"/>
    </source>
</evidence>
<name>A0ACA9SUX5_9GLOM</name>
<protein>
    <submittedName>
        <fullName evidence="1">9717_t:CDS:1</fullName>
    </submittedName>
</protein>
<comment type="caution">
    <text evidence="1">The sequence shown here is derived from an EMBL/GenBank/DDBJ whole genome shotgun (WGS) entry which is preliminary data.</text>
</comment>
<keyword evidence="2" id="KW-1185">Reference proteome</keyword>
<evidence type="ECO:0000313" key="1">
    <source>
        <dbReference type="EMBL" id="CAG8847955.1"/>
    </source>
</evidence>
<feature type="non-terminal residue" evidence="1">
    <location>
        <position position="121"/>
    </location>
</feature>
<feature type="non-terminal residue" evidence="1">
    <location>
        <position position="1"/>
    </location>
</feature>
<reference evidence="1" key="1">
    <citation type="submission" date="2021-06" db="EMBL/GenBank/DDBJ databases">
        <authorList>
            <person name="Kallberg Y."/>
            <person name="Tangrot J."/>
            <person name="Rosling A."/>
        </authorList>
    </citation>
    <scope>NUCLEOTIDE SEQUENCE</scope>
    <source>
        <strain evidence="1">MA461A</strain>
    </source>
</reference>
<sequence length="121" mass="13970">HQQQRLKDAFNLLSFDFSEPTKDLDHNFAAAVRQVNNYELYQWTQNQPFLDIGSNPLDVIANNCTNTAFSVTPLLDEKDHVRNVFRKRSLQQIANSTSIHRNYAQFILNNDTGHITRTPVP</sequence>
<dbReference type="EMBL" id="CAJVQC010158505">
    <property type="protein sequence ID" value="CAG8847955.1"/>
    <property type="molecule type" value="Genomic_DNA"/>
</dbReference>
<accession>A0ACA9SUX5</accession>